<protein>
    <submittedName>
        <fullName evidence="5">Thiol-disulfide oxidoreductase</fullName>
    </submittedName>
</protein>
<feature type="domain" description="Thioredoxin" evidence="4">
    <location>
        <begin position="22"/>
        <end position="161"/>
    </location>
</feature>
<dbReference type="AlphaFoldDB" id="A0A2A4CQH4"/>
<evidence type="ECO:0000256" key="3">
    <source>
        <dbReference type="SAM" id="SignalP"/>
    </source>
</evidence>
<dbReference type="SUPFAM" id="SSF52833">
    <property type="entry name" value="Thioredoxin-like"/>
    <property type="match status" value="1"/>
</dbReference>
<dbReference type="InterPro" id="IPR036249">
    <property type="entry name" value="Thioredoxin-like_sf"/>
</dbReference>
<dbReference type="Pfam" id="PF13462">
    <property type="entry name" value="Thioredoxin_4"/>
    <property type="match status" value="1"/>
</dbReference>
<comment type="similarity">
    <text evidence="2">Belongs to the thioredoxin family. DsbA subfamily.</text>
</comment>
<feature type="signal peptide" evidence="3">
    <location>
        <begin position="1"/>
        <end position="18"/>
    </location>
</feature>
<comment type="function">
    <text evidence="1">May be required for disulfide bond formation in some proteins.</text>
</comment>
<keyword evidence="6" id="KW-1185">Reference proteome</keyword>
<dbReference type="PROSITE" id="PS51352">
    <property type="entry name" value="THIOREDOXIN_2"/>
    <property type="match status" value="1"/>
</dbReference>
<organism evidence="5 6">
    <name type="scientific">Pseudothioclava arenosa</name>
    <dbReference type="NCBI Taxonomy" id="1795308"/>
    <lineage>
        <taxon>Bacteria</taxon>
        <taxon>Pseudomonadati</taxon>
        <taxon>Pseudomonadota</taxon>
        <taxon>Alphaproteobacteria</taxon>
        <taxon>Rhodobacterales</taxon>
        <taxon>Paracoccaceae</taxon>
        <taxon>Pseudothioclava</taxon>
    </lineage>
</organism>
<sequence>MSNSKTFLFGGIALAAVAAVGLMLTQRAPEATTSVAAALESAVSTPAEASTVELLPDYVMGEETAPITLIEYASYTCPHCATWHEEVFPALKRDYIDSGKVKFIHREVYFDRFGLLAGQIAQCGGAPRYYAMSGLIYDSQAEWIGDGKPETILANLRKLGLKAGLSDEQIEACVKDDARRDAMVATYQANASKDEITATPSMVINGTKYSNMSYEELKKVLDGLL</sequence>
<dbReference type="OrthoDB" id="8478320at2"/>
<evidence type="ECO:0000313" key="5">
    <source>
        <dbReference type="EMBL" id="PCD76389.1"/>
    </source>
</evidence>
<keyword evidence="3" id="KW-0732">Signal</keyword>
<feature type="chain" id="PRO_5012223953" evidence="3">
    <location>
        <begin position="19"/>
        <end position="225"/>
    </location>
</feature>
<name>A0A2A4CQH4_9RHOB</name>
<dbReference type="EMBL" id="NTJD01000006">
    <property type="protein sequence ID" value="PCD76389.1"/>
    <property type="molecule type" value="Genomic_DNA"/>
</dbReference>
<dbReference type="Proteomes" id="UP000243507">
    <property type="component" value="Unassembled WGS sequence"/>
</dbReference>
<dbReference type="PANTHER" id="PTHR13887">
    <property type="entry name" value="GLUTATHIONE S-TRANSFERASE KAPPA"/>
    <property type="match status" value="1"/>
</dbReference>
<dbReference type="RefSeq" id="WP_096433517.1">
    <property type="nucleotide sequence ID" value="NZ_NTJD01000006.1"/>
</dbReference>
<evidence type="ECO:0000256" key="2">
    <source>
        <dbReference type="ARBA" id="ARBA00005791"/>
    </source>
</evidence>
<gene>
    <name evidence="5" type="ORF">CLN94_09380</name>
</gene>
<proteinExistence type="inferred from homology"/>
<dbReference type="PANTHER" id="PTHR13887:SF56">
    <property type="entry name" value="THIOREDOXIN-LIKE REDUCTASE RV2466C"/>
    <property type="match status" value="1"/>
</dbReference>
<evidence type="ECO:0000256" key="1">
    <source>
        <dbReference type="ARBA" id="ARBA00003565"/>
    </source>
</evidence>
<accession>A0A2A4CQH4</accession>
<evidence type="ECO:0000313" key="6">
    <source>
        <dbReference type="Proteomes" id="UP000243507"/>
    </source>
</evidence>
<evidence type="ECO:0000259" key="4">
    <source>
        <dbReference type="PROSITE" id="PS51352"/>
    </source>
</evidence>
<comment type="caution">
    <text evidence="5">The sequence shown here is derived from an EMBL/GenBank/DDBJ whole genome shotgun (WGS) entry which is preliminary data.</text>
</comment>
<reference evidence="5 6" key="1">
    <citation type="submission" date="2017-09" db="EMBL/GenBank/DDBJ databases">
        <title>A multilocus sequence analysis scheme for characterization of bacteria in the genus Thioclava.</title>
        <authorList>
            <person name="Liu Y."/>
            <person name="Shao Z."/>
        </authorList>
    </citation>
    <scope>NUCLEOTIDE SEQUENCE [LARGE SCALE GENOMIC DNA]</scope>
    <source>
        <strain evidence="5 6">CAU 1312</strain>
    </source>
</reference>
<dbReference type="Gene3D" id="3.40.30.10">
    <property type="entry name" value="Glutaredoxin"/>
    <property type="match status" value="1"/>
</dbReference>
<dbReference type="InterPro" id="IPR012336">
    <property type="entry name" value="Thioredoxin-like_fold"/>
</dbReference>
<dbReference type="InterPro" id="IPR013766">
    <property type="entry name" value="Thioredoxin_domain"/>
</dbReference>